<organism evidence="2 3">
    <name type="scientific">Methylobacterium brachythecii</name>
    <dbReference type="NCBI Taxonomy" id="1176177"/>
    <lineage>
        <taxon>Bacteria</taxon>
        <taxon>Pseudomonadati</taxon>
        <taxon>Pseudomonadota</taxon>
        <taxon>Alphaproteobacteria</taxon>
        <taxon>Hyphomicrobiales</taxon>
        <taxon>Methylobacteriaceae</taxon>
        <taxon>Methylobacterium</taxon>
    </lineage>
</organism>
<evidence type="ECO:0000256" key="1">
    <source>
        <dbReference type="SAM" id="MobiDB-lite"/>
    </source>
</evidence>
<evidence type="ECO:0000313" key="3">
    <source>
        <dbReference type="Proteomes" id="UP001156881"/>
    </source>
</evidence>
<comment type="caution">
    <text evidence="2">The sequence shown here is derived from an EMBL/GenBank/DDBJ whole genome shotgun (WGS) entry which is preliminary data.</text>
</comment>
<dbReference type="EMBL" id="BSPG01000017">
    <property type="protein sequence ID" value="GLS45057.1"/>
    <property type="molecule type" value="Genomic_DNA"/>
</dbReference>
<feature type="compositionally biased region" description="Basic and acidic residues" evidence="1">
    <location>
        <begin position="1"/>
        <end position="11"/>
    </location>
</feature>
<protein>
    <recommendedName>
        <fullName evidence="4">Transposase</fullName>
    </recommendedName>
</protein>
<feature type="region of interest" description="Disordered" evidence="1">
    <location>
        <begin position="1"/>
        <end position="23"/>
    </location>
</feature>
<reference evidence="3" key="1">
    <citation type="journal article" date="2019" name="Int. J. Syst. Evol. Microbiol.">
        <title>The Global Catalogue of Microorganisms (GCM) 10K type strain sequencing project: providing services to taxonomists for standard genome sequencing and annotation.</title>
        <authorList>
            <consortium name="The Broad Institute Genomics Platform"/>
            <consortium name="The Broad Institute Genome Sequencing Center for Infectious Disease"/>
            <person name="Wu L."/>
            <person name="Ma J."/>
        </authorList>
    </citation>
    <scope>NUCLEOTIDE SEQUENCE [LARGE SCALE GENOMIC DNA]</scope>
    <source>
        <strain evidence="3">NBRC 107710</strain>
    </source>
</reference>
<keyword evidence="3" id="KW-1185">Reference proteome</keyword>
<feature type="region of interest" description="Disordered" evidence="1">
    <location>
        <begin position="74"/>
        <end position="94"/>
    </location>
</feature>
<gene>
    <name evidence="2" type="ORF">GCM10007884_30460</name>
</gene>
<sequence>MLDMAHQEKERFGKRRPKDSRIDGAWPTAGFFTGCHEIPTAALKCSTSLASRAETPAKFNIRKTFAERSATIPVRREASDENARAPQKSPRLMAPALRLLIPETGSIPTSC</sequence>
<dbReference type="Proteomes" id="UP001156881">
    <property type="component" value="Unassembled WGS sequence"/>
</dbReference>
<feature type="compositionally biased region" description="Basic and acidic residues" evidence="1">
    <location>
        <begin position="74"/>
        <end position="83"/>
    </location>
</feature>
<accession>A0ABQ6D3Z7</accession>
<proteinExistence type="predicted"/>
<evidence type="ECO:0008006" key="4">
    <source>
        <dbReference type="Google" id="ProtNLM"/>
    </source>
</evidence>
<name>A0ABQ6D3Z7_9HYPH</name>
<evidence type="ECO:0000313" key="2">
    <source>
        <dbReference type="EMBL" id="GLS45057.1"/>
    </source>
</evidence>